<proteinExistence type="predicted"/>
<feature type="non-terminal residue" evidence="1">
    <location>
        <position position="1"/>
    </location>
</feature>
<dbReference type="AlphaFoldDB" id="A0A9K3D138"/>
<comment type="caution">
    <text evidence="1">The sequence shown here is derived from an EMBL/GenBank/DDBJ whole genome shotgun (WGS) entry which is preliminary data.</text>
</comment>
<sequence>MNIVPLDVPFLQPKSCVSLSSETFLVEPMPDHKELL</sequence>
<name>A0A9K3D138_9EUKA</name>
<reference evidence="1 2" key="1">
    <citation type="journal article" date="2018" name="PLoS ONE">
        <title>The draft genome of Kipferlia bialata reveals reductive genome evolution in fornicate parasites.</title>
        <authorList>
            <person name="Tanifuji G."/>
            <person name="Takabayashi S."/>
            <person name="Kume K."/>
            <person name="Takagi M."/>
            <person name="Nakayama T."/>
            <person name="Kamikawa R."/>
            <person name="Inagaki Y."/>
            <person name="Hashimoto T."/>
        </authorList>
    </citation>
    <scope>NUCLEOTIDE SEQUENCE [LARGE SCALE GENOMIC DNA]</scope>
    <source>
        <strain evidence="1">NY0173</strain>
    </source>
</reference>
<dbReference type="Proteomes" id="UP000265618">
    <property type="component" value="Unassembled WGS sequence"/>
</dbReference>
<evidence type="ECO:0000313" key="2">
    <source>
        <dbReference type="Proteomes" id="UP000265618"/>
    </source>
</evidence>
<dbReference type="EMBL" id="BDIP01002451">
    <property type="protein sequence ID" value="GIQ86315.1"/>
    <property type="molecule type" value="Genomic_DNA"/>
</dbReference>
<keyword evidence="2" id="KW-1185">Reference proteome</keyword>
<gene>
    <name evidence="1" type="ORF">KIPB_008147</name>
</gene>
<protein>
    <submittedName>
        <fullName evidence="1">Uncharacterized protein</fullName>
    </submittedName>
</protein>
<evidence type="ECO:0000313" key="1">
    <source>
        <dbReference type="EMBL" id="GIQ86315.1"/>
    </source>
</evidence>
<organism evidence="1 2">
    <name type="scientific">Kipferlia bialata</name>
    <dbReference type="NCBI Taxonomy" id="797122"/>
    <lineage>
        <taxon>Eukaryota</taxon>
        <taxon>Metamonada</taxon>
        <taxon>Carpediemonas-like organisms</taxon>
        <taxon>Kipferlia</taxon>
    </lineage>
</organism>
<accession>A0A9K3D138</accession>